<evidence type="ECO:0000256" key="2">
    <source>
        <dbReference type="SAM" id="MobiDB-lite"/>
    </source>
</evidence>
<name>A0AA44F6N2_AGRTU</name>
<accession>A0AA44F6N2</accession>
<sequence length="232" mass="25254">MKRTTPSFTVEYKSGRRKSERKPQSIWGNLDLKSVARQAHDDGLFPSVAQEEASIGNSVLAQDSLQMPVLTPVIPQPNNGLVTQESHMPDEIETVTDTDADKTTDTNVNSDTDVHPDAGAPEPVAVTALPVKQRKPRAKKAVSAQTDNNDATAGKPRRGRKPKSAAAPAVAEAKAPARERRATVADVAPAVEAIDEMAELLRLEDENRSLRKQLSEKLRTENADLRKRLNLA</sequence>
<feature type="coiled-coil region" evidence="1">
    <location>
        <begin position="193"/>
        <end position="220"/>
    </location>
</feature>
<gene>
    <name evidence="3" type="ORF">G6M46_16585</name>
</gene>
<dbReference type="AlphaFoldDB" id="A0AA44F6N2"/>
<organism evidence="3 4">
    <name type="scientific">Agrobacterium tumefaciens</name>
    <dbReference type="NCBI Taxonomy" id="358"/>
    <lineage>
        <taxon>Bacteria</taxon>
        <taxon>Pseudomonadati</taxon>
        <taxon>Pseudomonadota</taxon>
        <taxon>Alphaproteobacteria</taxon>
        <taxon>Hyphomicrobiales</taxon>
        <taxon>Rhizobiaceae</taxon>
        <taxon>Rhizobium/Agrobacterium group</taxon>
        <taxon>Agrobacterium</taxon>
        <taxon>Agrobacterium tumefaciens complex</taxon>
    </lineage>
</organism>
<dbReference type="Proteomes" id="UP000702952">
    <property type="component" value="Unassembled WGS sequence"/>
</dbReference>
<comment type="caution">
    <text evidence="3">The sequence shown here is derived from an EMBL/GenBank/DDBJ whole genome shotgun (WGS) entry which is preliminary data.</text>
</comment>
<dbReference type="RefSeq" id="WP_174018850.1">
    <property type="nucleotide sequence ID" value="NZ_JAAMAW010000021.1"/>
</dbReference>
<feature type="region of interest" description="Disordered" evidence="2">
    <location>
        <begin position="1"/>
        <end position="25"/>
    </location>
</feature>
<keyword evidence="1" id="KW-0175">Coiled coil</keyword>
<reference evidence="3" key="1">
    <citation type="journal article" date="2020" name="Science">
        <title>Unexpected conservation and global transmission of agrobacterial virulence plasmids.</title>
        <authorList>
            <person name="Weisberg A.J."/>
            <person name="Davis E.W. 2nd"/>
            <person name="Tabima J."/>
            <person name="Belcher M.S."/>
            <person name="Miller M."/>
            <person name="Kuo C.H."/>
            <person name="Loper J.E."/>
            <person name="Grunwald N.J."/>
            <person name="Putnam M.L."/>
            <person name="Chang J.H."/>
        </authorList>
    </citation>
    <scope>NUCLEOTIDE SEQUENCE</scope>
    <source>
        <strain evidence="3">17-1853-1a</strain>
    </source>
</reference>
<protein>
    <submittedName>
        <fullName evidence="3">Transcriptional regulator</fullName>
    </submittedName>
</protein>
<proteinExistence type="predicted"/>
<feature type="compositionally biased region" description="Low complexity" evidence="2">
    <location>
        <begin position="164"/>
        <end position="174"/>
    </location>
</feature>
<evidence type="ECO:0000313" key="4">
    <source>
        <dbReference type="Proteomes" id="UP000702952"/>
    </source>
</evidence>
<evidence type="ECO:0000313" key="3">
    <source>
        <dbReference type="EMBL" id="NTC29750.1"/>
    </source>
</evidence>
<dbReference type="EMBL" id="JAAMAY010000027">
    <property type="protein sequence ID" value="NTC29750.1"/>
    <property type="molecule type" value="Genomic_DNA"/>
</dbReference>
<evidence type="ECO:0000256" key="1">
    <source>
        <dbReference type="SAM" id="Coils"/>
    </source>
</evidence>
<feature type="region of interest" description="Disordered" evidence="2">
    <location>
        <begin position="97"/>
        <end position="181"/>
    </location>
</feature>